<dbReference type="PANTHER" id="PTHR31672">
    <property type="entry name" value="BNACNNG10540D PROTEIN"/>
    <property type="match status" value="1"/>
</dbReference>
<dbReference type="Pfam" id="PF00646">
    <property type="entry name" value="F-box"/>
    <property type="match status" value="1"/>
</dbReference>
<evidence type="ECO:0000313" key="2">
    <source>
        <dbReference type="EMBL" id="KAI5074875.1"/>
    </source>
</evidence>
<organism evidence="2 3">
    <name type="scientific">Adiantum capillus-veneris</name>
    <name type="common">Maidenhair fern</name>
    <dbReference type="NCBI Taxonomy" id="13818"/>
    <lineage>
        <taxon>Eukaryota</taxon>
        <taxon>Viridiplantae</taxon>
        <taxon>Streptophyta</taxon>
        <taxon>Embryophyta</taxon>
        <taxon>Tracheophyta</taxon>
        <taxon>Polypodiopsida</taxon>
        <taxon>Polypodiidae</taxon>
        <taxon>Polypodiales</taxon>
        <taxon>Pteridineae</taxon>
        <taxon>Pteridaceae</taxon>
        <taxon>Vittarioideae</taxon>
        <taxon>Adiantum</taxon>
    </lineage>
</organism>
<protein>
    <recommendedName>
        <fullName evidence="1">F-box domain-containing protein</fullName>
    </recommendedName>
</protein>
<name>A0A9D4ZJ64_ADICA</name>
<gene>
    <name evidence="2" type="ORF">GOP47_0010836</name>
</gene>
<sequence length="468" mass="52888">MSPSPSSQSSLILPNDVLQRVLSLLPIKCLFRLRCVCKLWRSLPFSLIFSHIAVNSSSPLLRHFWLFSFRLLARKVNDYTISSYKSSMYSYGIDYDREMMGSCGYDLQLPVEEAGSEYALPKSYGILTLLSPLVAFLETGMVDIVASVNGLLLLTLRLSKVQDHEENNLKLFVYNPISKDIRLLPETRYAPQQLAMASCKDEKGISGYRVYSLGRSYRPGTMYLPYSMEVFDTTQAHHGWQFLSHVRANLSGSGDLHPGKETSLMGYVNSKSISNELGFLYWMPYLEHRAESGRHAELSSCHMTTGFLFAMPGLPFKTTFAQMWPCASGVNLVCGVAQGDDLSRTCGVEIWELLHGEGGFPDDNRFYGAVRSPSQGRWQLCERMTGDLWDRLTCKSTGRIACVVSIPLVLVVAEKEEEHMVVYNTNDKTWNLARYWPMLGDLFEDGDPQYYRIYPWIVSFMPDASAVA</sequence>
<feature type="domain" description="F-box" evidence="1">
    <location>
        <begin position="7"/>
        <end position="52"/>
    </location>
</feature>
<dbReference type="AlphaFoldDB" id="A0A9D4ZJ64"/>
<reference evidence="2" key="1">
    <citation type="submission" date="2021-01" db="EMBL/GenBank/DDBJ databases">
        <title>Adiantum capillus-veneris genome.</title>
        <authorList>
            <person name="Fang Y."/>
            <person name="Liao Q."/>
        </authorList>
    </citation>
    <scope>NUCLEOTIDE SEQUENCE</scope>
    <source>
        <strain evidence="2">H3</strain>
        <tissue evidence="2">Leaf</tissue>
    </source>
</reference>
<dbReference type="InterPro" id="IPR001810">
    <property type="entry name" value="F-box_dom"/>
</dbReference>
<comment type="caution">
    <text evidence="2">The sequence shown here is derived from an EMBL/GenBank/DDBJ whole genome shotgun (WGS) entry which is preliminary data.</text>
</comment>
<proteinExistence type="predicted"/>
<dbReference type="EMBL" id="JABFUD020000010">
    <property type="protein sequence ID" value="KAI5074875.1"/>
    <property type="molecule type" value="Genomic_DNA"/>
</dbReference>
<dbReference type="InterPro" id="IPR050796">
    <property type="entry name" value="SCF_F-box_component"/>
</dbReference>
<keyword evidence="3" id="KW-1185">Reference proteome</keyword>
<evidence type="ECO:0000259" key="1">
    <source>
        <dbReference type="PROSITE" id="PS50181"/>
    </source>
</evidence>
<dbReference type="PANTHER" id="PTHR31672:SF2">
    <property type="entry name" value="F-BOX DOMAIN-CONTAINING PROTEIN"/>
    <property type="match status" value="1"/>
</dbReference>
<dbReference type="CDD" id="cd22157">
    <property type="entry name" value="F-box_AtFBW1-like"/>
    <property type="match status" value="1"/>
</dbReference>
<dbReference type="Gene3D" id="1.20.1280.50">
    <property type="match status" value="1"/>
</dbReference>
<dbReference type="Proteomes" id="UP000886520">
    <property type="component" value="Chromosome 10"/>
</dbReference>
<dbReference type="SMART" id="SM00256">
    <property type="entry name" value="FBOX"/>
    <property type="match status" value="1"/>
</dbReference>
<dbReference type="SUPFAM" id="SSF81383">
    <property type="entry name" value="F-box domain"/>
    <property type="match status" value="1"/>
</dbReference>
<evidence type="ECO:0000313" key="3">
    <source>
        <dbReference type="Proteomes" id="UP000886520"/>
    </source>
</evidence>
<dbReference type="OrthoDB" id="591557at2759"/>
<dbReference type="InterPro" id="IPR036047">
    <property type="entry name" value="F-box-like_dom_sf"/>
</dbReference>
<accession>A0A9D4ZJ64</accession>
<dbReference type="PROSITE" id="PS50181">
    <property type="entry name" value="FBOX"/>
    <property type="match status" value="1"/>
</dbReference>